<protein>
    <submittedName>
        <fullName evidence="2">T9SS type A sorting domain-containing protein</fullName>
    </submittedName>
</protein>
<organism evidence="2 3">
    <name type="scientific">Hymenobacter guriensis</name>
    <dbReference type="NCBI Taxonomy" id="2793065"/>
    <lineage>
        <taxon>Bacteria</taxon>
        <taxon>Pseudomonadati</taxon>
        <taxon>Bacteroidota</taxon>
        <taxon>Cytophagia</taxon>
        <taxon>Cytophagales</taxon>
        <taxon>Hymenobacteraceae</taxon>
        <taxon>Hymenobacter</taxon>
    </lineage>
</organism>
<gene>
    <name evidence="2" type="ORF">I5L79_17800</name>
</gene>
<sequence length="487" mass="50921">MKLSFTLALLLPSLAGFAQTLTNDGGTLTVEAGATLYVEGGLQSKATSIFTNAGTLQLTGDLTNEGTLTSSGQLQFTGATNQVFQPGSAVVSNLILNNTGATGQRTLSIPTDLTLTGQLTLLSGMVRTAPLGATTPLATLTLADGASVVGEAAGRYVQGNLRVLRAAVNSSTGSVDFSNGLVLNPNGQSLGAVTVTRTAGLQAAGVSYGQNLEATQKGIDRVWAVAATQPAQPVAVTLSWVSDDDNGFDTSLPGQLWRAATAAGPWVRQGAAASASNRSFTAAVTQLGTLTVSNSNAPLPVELTNFTAEPRADDALLRWTTASEKDNDRFEVEASADGQTFRRIGTVAGHGTTAQPQQYQLVDKGISRYATDLVYYRLRQVDRNGTASLSPVRTVRVLGLVGFAVQFYPNPLHTGETPTLLVRTALAGPVQWQLTDALGRTIFSRTGSLPVGTSPLSLLPTKDLAMGVYLVRVQQGKQSQTLKLIRE</sequence>
<comment type="caution">
    <text evidence="2">The sequence shown here is derived from an EMBL/GenBank/DDBJ whole genome shotgun (WGS) entry which is preliminary data.</text>
</comment>
<evidence type="ECO:0000313" key="2">
    <source>
        <dbReference type="EMBL" id="MBG8555408.1"/>
    </source>
</evidence>
<dbReference type="InterPro" id="IPR026444">
    <property type="entry name" value="Secre_tail"/>
</dbReference>
<evidence type="ECO:0000313" key="3">
    <source>
        <dbReference type="Proteomes" id="UP000601099"/>
    </source>
</evidence>
<keyword evidence="3" id="KW-1185">Reference proteome</keyword>
<proteinExistence type="predicted"/>
<dbReference type="EMBL" id="JADWYK010000013">
    <property type="protein sequence ID" value="MBG8555408.1"/>
    <property type="molecule type" value="Genomic_DNA"/>
</dbReference>
<dbReference type="NCBIfam" id="TIGR04183">
    <property type="entry name" value="Por_Secre_tail"/>
    <property type="match status" value="1"/>
</dbReference>
<name>A0ABS0L5L5_9BACT</name>
<reference evidence="2 3" key="1">
    <citation type="submission" date="2020-11" db="EMBL/GenBank/DDBJ databases">
        <title>Hymenobacter sp.</title>
        <authorList>
            <person name="Kim M.K."/>
        </authorList>
    </citation>
    <scope>NUCLEOTIDE SEQUENCE [LARGE SCALE GENOMIC DNA]</scope>
    <source>
        <strain evidence="2 3">BT594</strain>
    </source>
</reference>
<feature type="chain" id="PRO_5046658534" evidence="1">
    <location>
        <begin position="19"/>
        <end position="487"/>
    </location>
</feature>
<evidence type="ECO:0000256" key="1">
    <source>
        <dbReference type="SAM" id="SignalP"/>
    </source>
</evidence>
<dbReference type="RefSeq" id="WP_196956432.1">
    <property type="nucleotide sequence ID" value="NZ_JADWYK010000013.1"/>
</dbReference>
<feature type="signal peptide" evidence="1">
    <location>
        <begin position="1"/>
        <end position="18"/>
    </location>
</feature>
<accession>A0ABS0L5L5</accession>
<dbReference type="Proteomes" id="UP000601099">
    <property type="component" value="Unassembled WGS sequence"/>
</dbReference>
<keyword evidence="1" id="KW-0732">Signal</keyword>